<name>A0A2R6XPI8_MARPO</name>
<feature type="compositionally biased region" description="Low complexity" evidence="1">
    <location>
        <begin position="964"/>
        <end position="978"/>
    </location>
</feature>
<feature type="compositionally biased region" description="Low complexity" evidence="1">
    <location>
        <begin position="730"/>
        <end position="749"/>
    </location>
</feature>
<dbReference type="PANTHER" id="PTHR33416">
    <property type="entry name" value="NUCLEAR PORE COMPLEX PROTEIN NUP1"/>
    <property type="match status" value="1"/>
</dbReference>
<evidence type="ECO:0000313" key="3">
    <source>
        <dbReference type="Proteomes" id="UP000244005"/>
    </source>
</evidence>
<keyword evidence="3" id="KW-1185">Reference proteome</keyword>
<feature type="region of interest" description="Disordered" evidence="1">
    <location>
        <begin position="352"/>
        <end position="416"/>
    </location>
</feature>
<feature type="compositionally biased region" description="Low complexity" evidence="1">
    <location>
        <begin position="1116"/>
        <end position="1138"/>
    </location>
</feature>
<feature type="region of interest" description="Disordered" evidence="1">
    <location>
        <begin position="312"/>
        <end position="333"/>
    </location>
</feature>
<feature type="region of interest" description="Disordered" evidence="1">
    <location>
        <begin position="1"/>
        <end position="82"/>
    </location>
</feature>
<feature type="compositionally biased region" description="Polar residues" evidence="1">
    <location>
        <begin position="691"/>
        <end position="712"/>
    </location>
</feature>
<dbReference type="OrthoDB" id="653468at2759"/>
<gene>
    <name evidence="2" type="ORF">MARPO_0006s0069</name>
</gene>
<feature type="compositionally biased region" description="Polar residues" evidence="1">
    <location>
        <begin position="1027"/>
        <end position="1042"/>
    </location>
</feature>
<feature type="region of interest" description="Disordered" evidence="1">
    <location>
        <begin position="1392"/>
        <end position="1419"/>
    </location>
</feature>
<organism evidence="2 3">
    <name type="scientific">Marchantia polymorpha</name>
    <name type="common">Common liverwort</name>
    <name type="synonym">Marchantia aquatica</name>
    <dbReference type="NCBI Taxonomy" id="3197"/>
    <lineage>
        <taxon>Eukaryota</taxon>
        <taxon>Viridiplantae</taxon>
        <taxon>Streptophyta</taxon>
        <taxon>Embryophyta</taxon>
        <taxon>Marchantiophyta</taxon>
        <taxon>Marchantiopsida</taxon>
        <taxon>Marchantiidae</taxon>
        <taxon>Marchantiales</taxon>
        <taxon>Marchantiaceae</taxon>
        <taxon>Marchantia</taxon>
    </lineage>
</organism>
<feature type="compositionally biased region" description="Basic and acidic residues" evidence="1">
    <location>
        <begin position="647"/>
        <end position="666"/>
    </location>
</feature>
<feature type="compositionally biased region" description="Polar residues" evidence="1">
    <location>
        <begin position="750"/>
        <end position="766"/>
    </location>
</feature>
<feature type="compositionally biased region" description="Polar residues" evidence="1">
    <location>
        <begin position="850"/>
        <end position="869"/>
    </location>
</feature>
<reference evidence="3" key="1">
    <citation type="journal article" date="2017" name="Cell">
        <title>Insights into land plant evolution garnered from the Marchantia polymorpha genome.</title>
        <authorList>
            <person name="Bowman J.L."/>
            <person name="Kohchi T."/>
            <person name="Yamato K.T."/>
            <person name="Jenkins J."/>
            <person name="Shu S."/>
            <person name="Ishizaki K."/>
            <person name="Yamaoka S."/>
            <person name="Nishihama R."/>
            <person name="Nakamura Y."/>
            <person name="Berger F."/>
            <person name="Adam C."/>
            <person name="Aki S.S."/>
            <person name="Althoff F."/>
            <person name="Araki T."/>
            <person name="Arteaga-Vazquez M.A."/>
            <person name="Balasubrmanian S."/>
            <person name="Barry K."/>
            <person name="Bauer D."/>
            <person name="Boehm C.R."/>
            <person name="Briginshaw L."/>
            <person name="Caballero-Perez J."/>
            <person name="Catarino B."/>
            <person name="Chen F."/>
            <person name="Chiyoda S."/>
            <person name="Chovatia M."/>
            <person name="Davies K.M."/>
            <person name="Delmans M."/>
            <person name="Demura T."/>
            <person name="Dierschke T."/>
            <person name="Dolan L."/>
            <person name="Dorantes-Acosta A.E."/>
            <person name="Eklund D.M."/>
            <person name="Florent S.N."/>
            <person name="Flores-Sandoval E."/>
            <person name="Fujiyama A."/>
            <person name="Fukuzawa H."/>
            <person name="Galik B."/>
            <person name="Grimanelli D."/>
            <person name="Grimwood J."/>
            <person name="Grossniklaus U."/>
            <person name="Hamada T."/>
            <person name="Haseloff J."/>
            <person name="Hetherington A.J."/>
            <person name="Higo A."/>
            <person name="Hirakawa Y."/>
            <person name="Hundley H.N."/>
            <person name="Ikeda Y."/>
            <person name="Inoue K."/>
            <person name="Inoue S.I."/>
            <person name="Ishida S."/>
            <person name="Jia Q."/>
            <person name="Kakita M."/>
            <person name="Kanazawa T."/>
            <person name="Kawai Y."/>
            <person name="Kawashima T."/>
            <person name="Kennedy M."/>
            <person name="Kinose K."/>
            <person name="Kinoshita T."/>
            <person name="Kohara Y."/>
            <person name="Koide E."/>
            <person name="Komatsu K."/>
            <person name="Kopischke S."/>
            <person name="Kubo M."/>
            <person name="Kyozuka J."/>
            <person name="Lagercrantz U."/>
            <person name="Lin S.S."/>
            <person name="Lindquist E."/>
            <person name="Lipzen A.M."/>
            <person name="Lu C.W."/>
            <person name="De Luna E."/>
            <person name="Martienssen R.A."/>
            <person name="Minamino N."/>
            <person name="Mizutani M."/>
            <person name="Mizutani M."/>
            <person name="Mochizuki N."/>
            <person name="Monte I."/>
            <person name="Mosher R."/>
            <person name="Nagasaki H."/>
            <person name="Nakagami H."/>
            <person name="Naramoto S."/>
            <person name="Nishitani K."/>
            <person name="Ohtani M."/>
            <person name="Okamoto T."/>
            <person name="Okumura M."/>
            <person name="Phillips J."/>
            <person name="Pollak B."/>
            <person name="Reinders A."/>
            <person name="Rovekamp M."/>
            <person name="Sano R."/>
            <person name="Sawa S."/>
            <person name="Schmid M.W."/>
            <person name="Shirakawa M."/>
            <person name="Solano R."/>
            <person name="Spunde A."/>
            <person name="Suetsugu N."/>
            <person name="Sugano S."/>
            <person name="Sugiyama A."/>
            <person name="Sun R."/>
            <person name="Suzuki Y."/>
            <person name="Takenaka M."/>
            <person name="Takezawa D."/>
            <person name="Tomogane H."/>
            <person name="Tsuzuki M."/>
            <person name="Ueda T."/>
            <person name="Umeda M."/>
            <person name="Ward J.M."/>
            <person name="Watanabe Y."/>
            <person name="Yazaki K."/>
            <person name="Yokoyama R."/>
            <person name="Yoshitake Y."/>
            <person name="Yotsui I."/>
            <person name="Zachgo S."/>
            <person name="Schmutz J."/>
        </authorList>
    </citation>
    <scope>NUCLEOTIDE SEQUENCE [LARGE SCALE GENOMIC DNA]</scope>
    <source>
        <strain evidence="3">Tak-1</strain>
    </source>
</reference>
<feature type="region of interest" description="Disordered" evidence="1">
    <location>
        <begin position="1083"/>
        <end position="1138"/>
    </location>
</feature>
<feature type="region of interest" description="Disordered" evidence="1">
    <location>
        <begin position="820"/>
        <end position="896"/>
    </location>
</feature>
<feature type="compositionally biased region" description="Polar residues" evidence="1">
    <location>
        <begin position="375"/>
        <end position="391"/>
    </location>
</feature>
<feature type="compositionally biased region" description="Basic and acidic residues" evidence="1">
    <location>
        <begin position="223"/>
        <end position="240"/>
    </location>
</feature>
<feature type="compositionally biased region" description="Low complexity" evidence="1">
    <location>
        <begin position="1318"/>
        <end position="1332"/>
    </location>
</feature>
<feature type="compositionally biased region" description="Low complexity" evidence="1">
    <location>
        <begin position="875"/>
        <end position="896"/>
    </location>
</feature>
<feature type="region of interest" description="Disordered" evidence="1">
    <location>
        <begin position="531"/>
        <end position="787"/>
    </location>
</feature>
<feature type="compositionally biased region" description="Polar residues" evidence="1">
    <location>
        <begin position="31"/>
        <end position="42"/>
    </location>
</feature>
<evidence type="ECO:0000313" key="2">
    <source>
        <dbReference type="EMBL" id="PTQ48030.1"/>
    </source>
</evidence>
<evidence type="ECO:0008006" key="4">
    <source>
        <dbReference type="Google" id="ProtNLM"/>
    </source>
</evidence>
<feature type="region of interest" description="Disordered" evidence="1">
    <location>
        <begin position="964"/>
        <end position="1042"/>
    </location>
</feature>
<feature type="region of interest" description="Disordered" evidence="1">
    <location>
        <begin position="1304"/>
        <end position="1332"/>
    </location>
</feature>
<sequence>MASDGGAGDVDEGWRSRPRSLPYSAPMAAPPQTQLQMFSSSPLVDPDRSGYGSTAGGKLRAIRRTGRRNTNPYERPAVGRHASAGPQAAVLISNGGVTAAQALADKRRGAWLTTGITKIITTSATYLYSSIFRRRLPAPLQVSDNEAQPVGTEEQVSTPSGESNDAEAVSRSDDDVEEQAVAQEPASNTQVDIERLLQQKTLSGEEFERLSALLRSRVINSGVERKKQASQGDRETRPSHQENQPAAAVQTDAQRWRQDLQKSREERENGVRTLTVYEIGAPASATPIAAAESLDNLSSSPVDVAIAFMGRRVSRPPGSSSPAEPLNRRDENLVSTGPPSLVMSQATLSKWAPPDFGDEEQFRTPAPPSAKIRSRNQVFSRTPYSRPQRLQSSRERALDGSFGTPSSSRWTPIRTPVTGGREMLKRRSTALDDSYASVGPIRRTRQKAFISPAPISTRGSAYQITSTSGSAIMGIPSPQLGKSAALPTSQRSVVSTAVQEKSGLGVSAISYVPAQSSETARKILETLEKMTPSPKGKSLEEELSFVRDRPPTTLTESMLNEQARKSMTVVDFTLPSGDSREPGPSGRTLNYDSPSLGQFGSGSKSSEIPAKPKGKGKSSLSLPENGPSGIQSIQERKNTAAGLLEEVSVRTKESEAVLASKSDKGKGFRMSAAFEESGSEDEGTLAGSGSRPVSFSVPSLAGSNGKTASASGKSVPIAAPFSTSSAIPKSSTDASVAADSTGAASAVEASKTTPPTQMASSFTFPTRVSLEGPPTPKAMSPASTSPKAVPAASPFFPFASNLQGSSGLATSNSRVEQTSAAVKVDTQTETKSDVTFGSSITASVPFPQPFSISQPTTETTVPNPFTQRNPLFGGSSSSTLLSTSSTPNSGAATSSALASSASAASTLKSDSSPSTSGFVASLKEGSAPFTFTPTASTYLFGAGPAAASSSSGTALSSSFLGISSGPATSSSPAAGSAAFGQSNISSFESPAPKPALNVAPEAPAVVSKSNGAPSLDVERPHKRSAPTIEQDSSKRQPSVVATPSSSFAAFGSSVVSTTASTAIPLTFAAASTSAASSQNLFTASTFGQPPRESQSSAASMSTTLSPSPSPSPPPFLFGTPPSTTAALTPSSSAPGFNSTPSFPSFTGSVFGSSTSGSTFGVTPAATPMSFGAASSAPAFGSTTPKPAFGSFGSEASSQSPSIPVFGSGFSAAPTQSPASTPTYSFGGSSSQAFPVSFAASAASSASGSAFPFGSTSSFPFAANKTPSSSPAPSIFGLSSSVSAFGSTTNGSMASDVVVNDHSNMEDSMAEEPPQIAASMPSQPSSPFGGQSAAGASSFVFGAQTGTPPAPPALFGFPSQPNAAGGFAANPFAAAAAAAQSPAGPLNFAGGSFTLGSSGGDNRPTRKIFKAKRTGAKRGK</sequence>
<feature type="compositionally biased region" description="Basic residues" evidence="1">
    <location>
        <begin position="1404"/>
        <end position="1419"/>
    </location>
</feature>
<proteinExistence type="predicted"/>
<protein>
    <recommendedName>
        <fullName evidence="4">Nuclear pore complex protein NUP1</fullName>
    </recommendedName>
</protein>
<feature type="compositionally biased region" description="Basic and acidic residues" evidence="1">
    <location>
        <begin position="537"/>
        <end position="550"/>
    </location>
</feature>
<dbReference type="EMBL" id="KZ772678">
    <property type="protein sequence ID" value="PTQ48030.1"/>
    <property type="molecule type" value="Genomic_DNA"/>
</dbReference>
<dbReference type="GO" id="GO:0005635">
    <property type="term" value="C:nuclear envelope"/>
    <property type="evidence" value="ECO:0000318"/>
    <property type="project" value="GO_Central"/>
</dbReference>
<feature type="compositionally biased region" description="Polar residues" evidence="1">
    <location>
        <begin position="979"/>
        <end position="988"/>
    </location>
</feature>
<feature type="region of interest" description="Disordered" evidence="1">
    <location>
        <begin position="223"/>
        <end position="269"/>
    </location>
</feature>
<feature type="compositionally biased region" description="Polar residues" evidence="1">
    <location>
        <begin position="833"/>
        <end position="842"/>
    </location>
</feature>
<feature type="compositionally biased region" description="Low complexity" evidence="1">
    <location>
        <begin position="1093"/>
        <end position="1106"/>
    </location>
</feature>
<feature type="compositionally biased region" description="Basic and acidic residues" evidence="1">
    <location>
        <begin position="254"/>
        <end position="269"/>
    </location>
</feature>
<dbReference type="PANTHER" id="PTHR33416:SF20">
    <property type="entry name" value="NUCLEAR PORE COMPLEX PROTEIN NUP1"/>
    <property type="match status" value="1"/>
</dbReference>
<feature type="region of interest" description="Disordered" evidence="1">
    <location>
        <begin position="142"/>
        <end position="189"/>
    </location>
</feature>
<evidence type="ECO:0000256" key="1">
    <source>
        <dbReference type="SAM" id="MobiDB-lite"/>
    </source>
</evidence>
<accession>A0A2R6XPI8</accession>
<dbReference type="Gramene" id="Mp3g05990.1">
    <property type="protein sequence ID" value="Mp3g05990.1.cds"/>
    <property type="gene ID" value="Mp3g05990"/>
</dbReference>
<dbReference type="OMA" id="ARERNDN"/>
<feature type="compositionally biased region" description="Polar residues" evidence="1">
    <location>
        <begin position="154"/>
        <end position="163"/>
    </location>
</feature>
<feature type="compositionally biased region" description="Polar residues" evidence="1">
    <location>
        <begin position="587"/>
        <end position="606"/>
    </location>
</feature>
<dbReference type="Proteomes" id="UP000244005">
    <property type="component" value="Unassembled WGS sequence"/>
</dbReference>
<dbReference type="GO" id="GO:0071763">
    <property type="term" value="P:nuclear membrane organization"/>
    <property type="evidence" value="ECO:0000318"/>
    <property type="project" value="GO_Central"/>
</dbReference>